<evidence type="ECO:0000256" key="7">
    <source>
        <dbReference type="NCBIfam" id="TIGR02967"/>
    </source>
</evidence>
<dbReference type="InterPro" id="IPR006680">
    <property type="entry name" value="Amidohydro-rel"/>
</dbReference>
<evidence type="ECO:0000256" key="6">
    <source>
        <dbReference type="ARBA" id="ARBA00022833"/>
    </source>
</evidence>
<keyword evidence="5 8" id="KW-0378">Hydrolase</keyword>
<keyword evidence="6 8" id="KW-0862">Zinc</keyword>
<reference evidence="10 11" key="1">
    <citation type="journal article" date="2011" name="EMBO J.">
        <title>Structural diversity of bacterial flagellar motors.</title>
        <authorList>
            <person name="Chen S."/>
            <person name="Beeby M."/>
            <person name="Murphy G.E."/>
            <person name="Leadbetter J.R."/>
            <person name="Hendrixson D.R."/>
            <person name="Briegel A."/>
            <person name="Li Z."/>
            <person name="Shi J."/>
            <person name="Tocheva E.I."/>
            <person name="Muller A."/>
            <person name="Dobro M.J."/>
            <person name="Jensen G.J."/>
        </authorList>
    </citation>
    <scope>NUCLEOTIDE SEQUENCE [LARGE SCALE GENOMIC DNA]</scope>
    <source>
        <strain evidence="10 11">DSM 6540</strain>
    </source>
</reference>
<keyword evidence="11" id="KW-1185">Reference proteome</keyword>
<evidence type="ECO:0000256" key="3">
    <source>
        <dbReference type="ARBA" id="ARBA00012781"/>
    </source>
</evidence>
<dbReference type="GO" id="GO:0008270">
    <property type="term" value="F:zinc ion binding"/>
    <property type="evidence" value="ECO:0007669"/>
    <property type="project" value="UniProtKB-UniRule"/>
</dbReference>
<feature type="domain" description="Amidohydrolase-related" evidence="9">
    <location>
        <begin position="61"/>
        <end position="384"/>
    </location>
</feature>
<dbReference type="PANTHER" id="PTHR11271">
    <property type="entry name" value="GUANINE DEAMINASE"/>
    <property type="match status" value="1"/>
</dbReference>
<dbReference type="SUPFAM" id="SSF51338">
    <property type="entry name" value="Composite domain of metallo-dependent hydrolases"/>
    <property type="match status" value="1"/>
</dbReference>
<dbReference type="GO" id="GO:0005829">
    <property type="term" value="C:cytosol"/>
    <property type="evidence" value="ECO:0007669"/>
    <property type="project" value="TreeGrafter"/>
</dbReference>
<dbReference type="InterPro" id="IPR011059">
    <property type="entry name" value="Metal-dep_hydrolase_composite"/>
</dbReference>
<comment type="caution">
    <text evidence="10">The sequence shown here is derived from an EMBL/GenBank/DDBJ whole genome shotgun (WGS) entry which is preliminary data.</text>
</comment>
<comment type="similarity">
    <text evidence="2 8">Belongs to the metallo-dependent hydrolases superfamily. ATZ/TRZ family.</text>
</comment>
<accession>F7NME6</accession>
<dbReference type="eggNOG" id="COG0402">
    <property type="taxonomic scope" value="Bacteria"/>
</dbReference>
<dbReference type="STRING" id="1009370.ALO_16267"/>
<keyword evidence="4 8" id="KW-0479">Metal-binding</keyword>
<dbReference type="EMBL" id="AFGF01000166">
    <property type="protein sequence ID" value="EGO62791.1"/>
    <property type="molecule type" value="Genomic_DNA"/>
</dbReference>
<sequence length="420" mass="46476">MAEQSVLILKGNIIFTPDARNFKVYRDSYLIAVGGVIREICPALPAQYQALRIHDYTNQLIIPGFVDLHTHGAQFNQRGLGLDYKLLDWLNRYTFPEEGKFSDPDYASRVYEAFASELIAQGTTRAAVYATVHLSTSRLLFAVLARRGLGAYVGKVNMDANCPDFLKEDTAKSLQATEEILAEWTGNSLVKPIITPRFAPTSTRVLMDGLGKLAIKYDAAVQSHLAENTGEIEWVRELFPEHREYHQVYQHYHLFGRTPTLMAHCIHLSDNAMESMKENQVIAVHCPDSNMNLSSGIMPVRKLLNAGVKVGLGSDVGAGHSLSMPQTMIRAIQLSKIKHALEAEHQPLTLPEAFYLATKGGGSFFGRVGSFEPGYALDALVINDTAAGWDMEPLEKLQRFIYTGTTADIAARYAAGRKIG</sequence>
<dbReference type="InterPro" id="IPR051607">
    <property type="entry name" value="Metallo-dep_hydrolases"/>
</dbReference>
<comment type="function">
    <text evidence="8">Catalyzes the hydrolytic deamination of guanine, producing xanthine and ammonia.</text>
</comment>
<dbReference type="AlphaFoldDB" id="F7NME6"/>
<dbReference type="Gene3D" id="3.20.20.140">
    <property type="entry name" value="Metal-dependent hydrolases"/>
    <property type="match status" value="1"/>
</dbReference>
<dbReference type="RefSeq" id="WP_004097600.1">
    <property type="nucleotide sequence ID" value="NZ_AFGF01000166.1"/>
</dbReference>
<gene>
    <name evidence="10" type="ORF">ALO_16267</name>
</gene>
<evidence type="ECO:0000256" key="2">
    <source>
        <dbReference type="ARBA" id="ARBA00006745"/>
    </source>
</evidence>
<name>F7NME6_9FIRM</name>
<dbReference type="InterPro" id="IPR014311">
    <property type="entry name" value="Guanine_deaminase"/>
</dbReference>
<evidence type="ECO:0000256" key="5">
    <source>
        <dbReference type="ARBA" id="ARBA00022801"/>
    </source>
</evidence>
<dbReference type="GO" id="GO:0008892">
    <property type="term" value="F:guanine deaminase activity"/>
    <property type="evidence" value="ECO:0007669"/>
    <property type="project" value="UniProtKB-UniRule"/>
</dbReference>
<evidence type="ECO:0000256" key="8">
    <source>
        <dbReference type="RuleBase" id="RU366009"/>
    </source>
</evidence>
<evidence type="ECO:0000259" key="9">
    <source>
        <dbReference type="Pfam" id="PF01979"/>
    </source>
</evidence>
<comment type="cofactor">
    <cofactor evidence="8">
        <name>Zn(2+)</name>
        <dbReference type="ChEBI" id="CHEBI:29105"/>
    </cofactor>
    <text evidence="8">Binds 1 zinc ion per subunit.</text>
</comment>
<dbReference type="InterPro" id="IPR032466">
    <property type="entry name" value="Metal_Hydrolase"/>
</dbReference>
<dbReference type="UniPathway" id="UPA00603">
    <property type="reaction ID" value="UER00660"/>
</dbReference>
<evidence type="ECO:0000313" key="10">
    <source>
        <dbReference type="EMBL" id="EGO62791.1"/>
    </source>
</evidence>
<comment type="catalytic activity">
    <reaction evidence="8">
        <text>guanine + H2O + H(+) = xanthine + NH4(+)</text>
        <dbReference type="Rhea" id="RHEA:14665"/>
        <dbReference type="ChEBI" id="CHEBI:15377"/>
        <dbReference type="ChEBI" id="CHEBI:15378"/>
        <dbReference type="ChEBI" id="CHEBI:16235"/>
        <dbReference type="ChEBI" id="CHEBI:17712"/>
        <dbReference type="ChEBI" id="CHEBI:28938"/>
        <dbReference type="EC" id="3.5.4.3"/>
    </reaction>
</comment>
<dbReference type="Gene3D" id="2.30.40.10">
    <property type="entry name" value="Urease, subunit C, domain 1"/>
    <property type="match status" value="1"/>
</dbReference>
<dbReference type="Proteomes" id="UP000003240">
    <property type="component" value="Unassembled WGS sequence"/>
</dbReference>
<evidence type="ECO:0000313" key="11">
    <source>
        <dbReference type="Proteomes" id="UP000003240"/>
    </source>
</evidence>
<dbReference type="SUPFAM" id="SSF51556">
    <property type="entry name" value="Metallo-dependent hydrolases"/>
    <property type="match status" value="1"/>
</dbReference>
<comment type="pathway">
    <text evidence="1 8">Purine metabolism; guanine degradation; xanthine from guanine: step 1/1.</text>
</comment>
<evidence type="ECO:0000256" key="1">
    <source>
        <dbReference type="ARBA" id="ARBA00004984"/>
    </source>
</evidence>
<protein>
    <recommendedName>
        <fullName evidence="3 7">Guanine deaminase</fullName>
        <shortName evidence="8">Guanase</shortName>
        <ecNumber evidence="3 7">3.5.4.3</ecNumber>
    </recommendedName>
    <alternativeName>
        <fullName evidence="8">Guanine aminohydrolase</fullName>
    </alternativeName>
</protein>
<dbReference type="OrthoDB" id="9807210at2"/>
<dbReference type="NCBIfam" id="TIGR02967">
    <property type="entry name" value="guan_deamin"/>
    <property type="match status" value="1"/>
</dbReference>
<evidence type="ECO:0000256" key="4">
    <source>
        <dbReference type="ARBA" id="ARBA00022723"/>
    </source>
</evidence>
<dbReference type="GO" id="GO:0006147">
    <property type="term" value="P:guanine catabolic process"/>
    <property type="evidence" value="ECO:0007669"/>
    <property type="project" value="UniProtKB-UniRule"/>
</dbReference>
<dbReference type="EC" id="3.5.4.3" evidence="3 7"/>
<dbReference type="PANTHER" id="PTHR11271:SF6">
    <property type="entry name" value="GUANINE DEAMINASE"/>
    <property type="match status" value="1"/>
</dbReference>
<dbReference type="Pfam" id="PF01979">
    <property type="entry name" value="Amidohydro_1"/>
    <property type="match status" value="1"/>
</dbReference>
<organism evidence="10 11">
    <name type="scientific">Acetonema longum DSM 6540</name>
    <dbReference type="NCBI Taxonomy" id="1009370"/>
    <lineage>
        <taxon>Bacteria</taxon>
        <taxon>Bacillati</taxon>
        <taxon>Bacillota</taxon>
        <taxon>Negativicutes</taxon>
        <taxon>Acetonemataceae</taxon>
        <taxon>Acetonema</taxon>
    </lineage>
</organism>
<proteinExistence type="inferred from homology"/>